<keyword evidence="2" id="KW-0808">Transferase</keyword>
<dbReference type="KEGG" id="sazo:D1868_02490"/>
<dbReference type="CDD" id="cd03310">
    <property type="entry name" value="CIMS_like"/>
    <property type="match status" value="1"/>
</dbReference>
<dbReference type="GO" id="GO:0008652">
    <property type="term" value="P:amino acid biosynthetic process"/>
    <property type="evidence" value="ECO:0007669"/>
    <property type="project" value="InterPro"/>
</dbReference>
<dbReference type="PANTHER" id="PTHR30519">
    <property type="entry name" value="5-METHYLTETRAHYDROPTEROYLTRIGLUTAMATE--HOMOCYSTEINE METHYLTRANSFERASE"/>
    <property type="match status" value="1"/>
</dbReference>
<dbReference type="GeneID" id="42797905"/>
<evidence type="ECO:0000313" key="3">
    <source>
        <dbReference type="Proteomes" id="UP000423396"/>
    </source>
</evidence>
<dbReference type="OrthoDB" id="33991at2157"/>
<dbReference type="SUPFAM" id="SSF51726">
    <property type="entry name" value="UROD/MetE-like"/>
    <property type="match status" value="1"/>
</dbReference>
<dbReference type="GO" id="GO:0032259">
    <property type="term" value="P:methylation"/>
    <property type="evidence" value="ECO:0007669"/>
    <property type="project" value="UniProtKB-KW"/>
</dbReference>
<protein>
    <submittedName>
        <fullName evidence="2">5-methyltetrahydropteroyltriglutamate--homocysteine methyltransferase</fullName>
    </submittedName>
</protein>
<dbReference type="GO" id="GO:0008270">
    <property type="term" value="F:zinc ion binding"/>
    <property type="evidence" value="ECO:0007669"/>
    <property type="project" value="InterPro"/>
</dbReference>
<gene>
    <name evidence="2" type="ORF">D1868_02490</name>
</gene>
<name>A0A650CM88_9CREN</name>
<keyword evidence="2" id="KW-0489">Methyltransferase</keyword>
<sequence length="324" mass="38406">MEIYTALVGSYPRSIKLAKIITRYRNGNVEESKVIEEIDKFQKDFFGLMEKYKVDYVTDGMVEWDDIVDLTYSFLKGVEKGALDRFFDNNFYYRHIVIKSKLEYRESNDYIKFMELAKKNVKKSLKLKAVILGPLSFTYMSKNVHYKGKIEDLMMDYSYIVNSLLKDSEKYYDAVEIHEPYFFQDRVRKQRLENLNEYYKAMFDGINKEKHIITYFNIKFDVIDDYFKLPVDIYGFDVTEDNKPMIGMLYNISKDRQVYFGVLDSRNTKLDKISTIKRIANNAKEKGITKLILGNSTFNDLIPELIVKRKFKILQRAKEMILNG</sequence>
<dbReference type="Gene3D" id="3.20.20.210">
    <property type="match status" value="1"/>
</dbReference>
<keyword evidence="3" id="KW-1185">Reference proteome</keyword>
<evidence type="ECO:0000313" key="2">
    <source>
        <dbReference type="EMBL" id="QGR18966.1"/>
    </source>
</evidence>
<dbReference type="GO" id="GO:0003871">
    <property type="term" value="F:5-methyltetrahydropteroyltriglutamate-homocysteine S-methyltransferase activity"/>
    <property type="evidence" value="ECO:0007669"/>
    <property type="project" value="InterPro"/>
</dbReference>
<accession>A0A650CM88</accession>
<organism evidence="2 3">
    <name type="scientific">Stygiolobus azoricus</name>
    <dbReference type="NCBI Taxonomy" id="41675"/>
    <lineage>
        <taxon>Archaea</taxon>
        <taxon>Thermoproteota</taxon>
        <taxon>Thermoprotei</taxon>
        <taxon>Sulfolobales</taxon>
        <taxon>Sulfolobaceae</taxon>
        <taxon>Stygiolobus</taxon>
    </lineage>
</organism>
<proteinExistence type="predicted"/>
<dbReference type="InterPro" id="IPR038071">
    <property type="entry name" value="UROD/MetE-like_sf"/>
</dbReference>
<dbReference type="RefSeq" id="WP_156005195.1">
    <property type="nucleotide sequence ID" value="NZ_CP045483.1"/>
</dbReference>
<dbReference type="AlphaFoldDB" id="A0A650CM88"/>
<evidence type="ECO:0000259" key="1">
    <source>
        <dbReference type="Pfam" id="PF08267"/>
    </source>
</evidence>
<dbReference type="EMBL" id="CP045483">
    <property type="protein sequence ID" value="QGR18966.1"/>
    <property type="molecule type" value="Genomic_DNA"/>
</dbReference>
<reference evidence="2 3" key="1">
    <citation type="submission" date="2019-10" db="EMBL/GenBank/DDBJ databases">
        <title>Genome Sequences from Six Type Strain Members of the Archaeal Family Sulfolobaceae: Acidianus ambivalens, Acidianus infernus, Metallosphaera prunae, Stygiolobus azoricus, Sulfolobus metallicus, and Sulfurisphaera ohwakuensis.</title>
        <authorList>
            <person name="Counts J.A."/>
            <person name="Kelly R.M."/>
        </authorList>
    </citation>
    <scope>NUCLEOTIDE SEQUENCE [LARGE SCALE GENOMIC DNA]</scope>
    <source>
        <strain evidence="2 3">FC6</strain>
    </source>
</reference>
<feature type="domain" description="Cobalamin-independent methionine synthase MetE N-terminal" evidence="1">
    <location>
        <begin position="83"/>
        <end position="269"/>
    </location>
</feature>
<dbReference type="InterPro" id="IPR013215">
    <property type="entry name" value="Cbl-indep_Met_Synth_N"/>
</dbReference>
<dbReference type="Pfam" id="PF08267">
    <property type="entry name" value="Meth_synt_1"/>
    <property type="match status" value="1"/>
</dbReference>
<dbReference type="Proteomes" id="UP000423396">
    <property type="component" value="Chromosome"/>
</dbReference>
<dbReference type="NCBIfam" id="NF006349">
    <property type="entry name" value="PRK08575.1-2"/>
    <property type="match status" value="1"/>
</dbReference>